<dbReference type="FunFam" id="3.40.50.300:FF:000978">
    <property type="entry name" value="YLP motif-containing protein 1 isoform X3"/>
    <property type="match status" value="1"/>
</dbReference>
<dbReference type="GO" id="GO:0005634">
    <property type="term" value="C:nucleus"/>
    <property type="evidence" value="ECO:0007669"/>
    <property type="project" value="InterPro"/>
</dbReference>
<accession>A0AAV6I812</accession>
<dbReference type="GO" id="GO:0032204">
    <property type="term" value="P:regulation of telomere maintenance"/>
    <property type="evidence" value="ECO:0007669"/>
    <property type="project" value="TreeGrafter"/>
</dbReference>
<evidence type="ECO:0000256" key="1">
    <source>
        <dbReference type="SAM" id="MobiDB-lite"/>
    </source>
</evidence>
<sequence>MEHSWRPRPPPPPIQGNNICPTCSISHFPFCPPPLPFAQNPSFLSPAPPPFQRPLFDPFLDPPPPNVNLHRPFPDDRLVDPRPWHRNPSFEDSVMVHGGYRDGFAPDRFDHGGTGFKRMRVDEMGRGAFANDDSMNPPRILMDNERRLKLIRDHGGVAGDREAEGYLRGNTVFDRDFGGIDSAESGRFDELRGGRNGMTLKPHEMNEFRDPRFGNFDRKGLYFRPERDFNPHKYGGEQENLRDYRNNEEFGQCQYGQPNGHTRQGSDAEALYYEGEIQHYSNLGNSYPQSQQGDSLSTENRNCNHHMSQPYAMQNPMQLNHDIHSHGQLNDRSGNQYLNRQDGYVSLPFDNMNTLQASRMVNVQPPLPASPPPPLPVDPPGHPLSEPHALSSPAITPSSLFPIAVSSAATMPASYASVAETNSLARPYFHDRSRLHSSTNFATESYLAKMLRDLEVENGGDAPRIHSMDDYFMTEVEKLEESDVSKFSSSVRGKKPVMKKVMEYCYEPEMEEAYRSSMLKAFKKTLDEGVFSFVIVDDRNLRVADFAQFWATAKRSGYEVYLVEAPYKDPVGCAARNLHGFTRDDIEKMAGWWEEAPSLYLKLDTKSLFQGDDLKESGIQEVDMDTEDGDSAHALPGLDERNEITVLLSHDCSPDGSLKDDKKWDAEGEHLVEEVKELGRSKWSDDLDDGNAKRTEATKRNLSSVSGLIKAYAKGGKSVHWGDQVGSTGFSIGVARQVNVSLVIGPGAGYNLISNPVPEEPVSTRITGESKGQSVFQERIRAERESFKAVFDKRRQRIRGLNLEEE</sequence>
<name>A0AAV6I812_9ERIC</name>
<evidence type="ECO:0000313" key="2">
    <source>
        <dbReference type="EMBL" id="KAG5522859.1"/>
    </source>
</evidence>
<dbReference type="PANTHER" id="PTHR13413:SF0">
    <property type="entry name" value="YLP MOTIF-CONTAINING PROTEIN 1"/>
    <property type="match status" value="1"/>
</dbReference>
<organism evidence="2 3">
    <name type="scientific">Rhododendron griersonianum</name>
    <dbReference type="NCBI Taxonomy" id="479676"/>
    <lineage>
        <taxon>Eukaryota</taxon>
        <taxon>Viridiplantae</taxon>
        <taxon>Streptophyta</taxon>
        <taxon>Embryophyta</taxon>
        <taxon>Tracheophyta</taxon>
        <taxon>Spermatophyta</taxon>
        <taxon>Magnoliopsida</taxon>
        <taxon>eudicotyledons</taxon>
        <taxon>Gunneridae</taxon>
        <taxon>Pentapetalae</taxon>
        <taxon>asterids</taxon>
        <taxon>Ericales</taxon>
        <taxon>Ericaceae</taxon>
        <taxon>Ericoideae</taxon>
        <taxon>Rhodoreae</taxon>
        <taxon>Rhododendron</taxon>
    </lineage>
</organism>
<proteinExistence type="predicted"/>
<feature type="region of interest" description="Disordered" evidence="1">
    <location>
        <begin position="282"/>
        <end position="309"/>
    </location>
</feature>
<feature type="region of interest" description="Disordered" evidence="1">
    <location>
        <begin position="191"/>
        <end position="211"/>
    </location>
</feature>
<feature type="region of interest" description="Disordered" evidence="1">
    <location>
        <begin position="363"/>
        <end position="391"/>
    </location>
</feature>
<keyword evidence="3" id="KW-1185">Reference proteome</keyword>
<comment type="caution">
    <text evidence="2">The sequence shown here is derived from an EMBL/GenBank/DDBJ whole genome shotgun (WGS) entry which is preliminary data.</text>
</comment>
<dbReference type="AlphaFoldDB" id="A0AAV6I812"/>
<protein>
    <submittedName>
        <fullName evidence="2">Uncharacterized protein</fullName>
    </submittedName>
</protein>
<gene>
    <name evidence="2" type="ORF">RHGRI_034861</name>
</gene>
<evidence type="ECO:0000313" key="3">
    <source>
        <dbReference type="Proteomes" id="UP000823749"/>
    </source>
</evidence>
<reference evidence="2" key="1">
    <citation type="submission" date="2020-08" db="EMBL/GenBank/DDBJ databases">
        <title>Plant Genome Project.</title>
        <authorList>
            <person name="Zhang R.-G."/>
        </authorList>
    </citation>
    <scope>NUCLEOTIDE SEQUENCE</scope>
    <source>
        <strain evidence="2">WSP0</strain>
        <tissue evidence="2">Leaf</tissue>
    </source>
</reference>
<dbReference type="Gene3D" id="3.40.50.300">
    <property type="entry name" value="P-loop containing nucleotide triphosphate hydrolases"/>
    <property type="match status" value="1"/>
</dbReference>
<dbReference type="InterPro" id="IPR026314">
    <property type="entry name" value="YLP_motif_con_p1"/>
</dbReference>
<dbReference type="InterPro" id="IPR027417">
    <property type="entry name" value="P-loop_NTPase"/>
</dbReference>
<feature type="compositionally biased region" description="Basic and acidic residues" evidence="1">
    <location>
        <begin position="201"/>
        <end position="211"/>
    </location>
</feature>
<feature type="compositionally biased region" description="Pro residues" evidence="1">
    <location>
        <begin position="365"/>
        <end position="382"/>
    </location>
</feature>
<dbReference type="Proteomes" id="UP000823749">
    <property type="component" value="Chromosome 12"/>
</dbReference>
<dbReference type="PANTHER" id="PTHR13413">
    <property type="entry name" value="YLP MOTIF CONTAINING PROTEIN NUCLEAR PROTEIN ZAP"/>
    <property type="match status" value="1"/>
</dbReference>
<dbReference type="EMBL" id="JACTNZ010000012">
    <property type="protein sequence ID" value="KAG5522859.1"/>
    <property type="molecule type" value="Genomic_DNA"/>
</dbReference>